<dbReference type="InterPro" id="IPR025943">
    <property type="entry name" value="Sigma_54_int_dom_ATP-bd_2"/>
</dbReference>
<dbReference type="InterPro" id="IPR027417">
    <property type="entry name" value="P-loop_NTPase"/>
</dbReference>
<dbReference type="SUPFAM" id="SSF52540">
    <property type="entry name" value="P-loop containing nucleoside triphosphate hydrolases"/>
    <property type="match status" value="1"/>
</dbReference>
<accession>A0A2Z4Y8K4</accession>
<name>A0A2Z4Y8K4_SUMC1</name>
<evidence type="ECO:0000259" key="8">
    <source>
        <dbReference type="PROSITE" id="PS50045"/>
    </source>
</evidence>
<keyword evidence="4" id="KW-0238">DNA-binding</keyword>
<dbReference type="InterPro" id="IPR025944">
    <property type="entry name" value="Sigma_54_int_dom_CS"/>
</dbReference>
<dbReference type="PRINTS" id="PR01590">
    <property type="entry name" value="HTHFIS"/>
</dbReference>
<dbReference type="SMART" id="SM00448">
    <property type="entry name" value="REC"/>
    <property type="match status" value="1"/>
</dbReference>
<dbReference type="Gene3D" id="3.40.50.300">
    <property type="entry name" value="P-loop containing nucleotide triphosphate hydrolases"/>
    <property type="match status" value="1"/>
</dbReference>
<dbReference type="KEGG" id="schv:BRCON_2828"/>
<dbReference type="Gene3D" id="1.10.8.60">
    <property type="match status" value="1"/>
</dbReference>
<keyword evidence="2" id="KW-0067">ATP-binding</keyword>
<dbReference type="CDD" id="cd00009">
    <property type="entry name" value="AAA"/>
    <property type="match status" value="1"/>
</dbReference>
<dbReference type="Pfam" id="PF00158">
    <property type="entry name" value="Sigma54_activat"/>
    <property type="match status" value="1"/>
</dbReference>
<evidence type="ECO:0000256" key="5">
    <source>
        <dbReference type="ARBA" id="ARBA00023159"/>
    </source>
</evidence>
<dbReference type="FunFam" id="3.40.50.300:FF:000006">
    <property type="entry name" value="DNA-binding transcriptional regulator NtrC"/>
    <property type="match status" value="1"/>
</dbReference>
<dbReference type="Pfam" id="PF25601">
    <property type="entry name" value="AAA_lid_14"/>
    <property type="match status" value="1"/>
</dbReference>
<feature type="domain" description="Response regulatory" evidence="9">
    <location>
        <begin position="1"/>
        <end position="98"/>
    </location>
</feature>
<dbReference type="PANTHER" id="PTHR32071">
    <property type="entry name" value="TRANSCRIPTIONAL REGULATORY PROTEIN"/>
    <property type="match status" value="1"/>
</dbReference>
<dbReference type="InterPro" id="IPR003593">
    <property type="entry name" value="AAA+_ATPase"/>
</dbReference>
<dbReference type="InterPro" id="IPR002197">
    <property type="entry name" value="HTH_Fis"/>
</dbReference>
<dbReference type="PANTHER" id="PTHR32071:SF57">
    <property type="entry name" value="C4-DICARBOXYLATE TRANSPORT TRANSCRIPTIONAL REGULATORY PROTEIN DCTD"/>
    <property type="match status" value="1"/>
</dbReference>
<dbReference type="PROSITE" id="PS00675">
    <property type="entry name" value="SIGMA54_INTERACT_1"/>
    <property type="match status" value="1"/>
</dbReference>
<dbReference type="InterPro" id="IPR058031">
    <property type="entry name" value="AAA_lid_NorR"/>
</dbReference>
<dbReference type="Gene3D" id="1.10.10.60">
    <property type="entry name" value="Homeodomain-like"/>
    <property type="match status" value="1"/>
</dbReference>
<dbReference type="PROSITE" id="PS50110">
    <property type="entry name" value="RESPONSE_REGULATORY"/>
    <property type="match status" value="1"/>
</dbReference>
<evidence type="ECO:0000256" key="7">
    <source>
        <dbReference type="PROSITE-ProRule" id="PRU00169"/>
    </source>
</evidence>
<dbReference type="Pfam" id="PF00072">
    <property type="entry name" value="Response_reg"/>
    <property type="match status" value="1"/>
</dbReference>
<reference evidence="10 11" key="1">
    <citation type="submission" date="2018-05" db="EMBL/GenBank/DDBJ databases">
        <title>A metagenomic window into the 2 km-deep terrestrial subsurface aquifer revealed taxonomically and functionally diverse microbial community comprising novel uncultured bacterial lineages.</title>
        <authorList>
            <person name="Kadnikov V.V."/>
            <person name="Mardanov A.V."/>
            <person name="Beletsky A.V."/>
            <person name="Banks D."/>
            <person name="Pimenov N.V."/>
            <person name="Frank Y.A."/>
            <person name="Karnachuk O.V."/>
            <person name="Ravin N.V."/>
        </authorList>
    </citation>
    <scope>NUCLEOTIDE SEQUENCE [LARGE SCALE GENOMIC DNA]</scope>
    <source>
        <strain evidence="10">BY</strain>
    </source>
</reference>
<evidence type="ECO:0000256" key="2">
    <source>
        <dbReference type="ARBA" id="ARBA00022840"/>
    </source>
</evidence>
<feature type="domain" description="Sigma-54 factor interaction" evidence="8">
    <location>
        <begin position="123"/>
        <end position="350"/>
    </location>
</feature>
<dbReference type="InterPro" id="IPR001789">
    <property type="entry name" value="Sig_transdc_resp-reg_receiver"/>
</dbReference>
<keyword evidence="6" id="KW-0804">Transcription</keyword>
<dbReference type="PROSITE" id="PS00676">
    <property type="entry name" value="SIGMA54_INTERACT_2"/>
    <property type="match status" value="1"/>
</dbReference>
<sequence>MLEREGHEVARATTPDEGLALLGQQAFDVVLCDLRMPGMSGIEVLDRAKQIRPTTDFVMMTAYAEVATAVESMKKGALDYLIKPFPFDELKLLLKRIEETRHLKEENERLRDVIRQKFSIENIVAVSRAMRDVLERARKVAAANSSVLLHGESGTGKEVLAKAIHLMSSRASGPLIVVNCGAVPESLMESEFFGHVKGSFTGAIETRKGMFESAHGGTIFLDEIGEVPLHLQVKLLRVLQEGEIQRVGDSVPRKVDVRVIAATNRNLEAEVAAGRFRQDLYYRLNVIPIYIPPLRERREDIPPLIEHFLRKYAQGASPKRLSRDAFQLLMRYDYPGNIRELENAIEHAVVLSEGEEIQSADLPIQIQNASQERPLAREALEQWKLEDLEKQAILAALEKTRYNFTRAATHLGITRRTLGYRIKKYGLEEQISEKLKEVRRSRANES</sequence>
<dbReference type="InterPro" id="IPR002078">
    <property type="entry name" value="Sigma_54_int"/>
</dbReference>
<dbReference type="GO" id="GO:0043565">
    <property type="term" value="F:sequence-specific DNA binding"/>
    <property type="evidence" value="ECO:0007669"/>
    <property type="project" value="InterPro"/>
</dbReference>
<dbReference type="Pfam" id="PF02954">
    <property type="entry name" value="HTH_8"/>
    <property type="match status" value="1"/>
</dbReference>
<proteinExistence type="predicted"/>
<feature type="modified residue" description="4-aspartylphosphate" evidence="7">
    <location>
        <position position="33"/>
    </location>
</feature>
<dbReference type="EMBL" id="CP030759">
    <property type="protein sequence ID" value="AXA37570.1"/>
    <property type="molecule type" value="Genomic_DNA"/>
</dbReference>
<dbReference type="GO" id="GO:0000160">
    <property type="term" value="P:phosphorelay signal transduction system"/>
    <property type="evidence" value="ECO:0007669"/>
    <property type="project" value="InterPro"/>
</dbReference>
<dbReference type="SMART" id="SM00382">
    <property type="entry name" value="AAA"/>
    <property type="match status" value="1"/>
</dbReference>
<gene>
    <name evidence="10" type="ORF">BRCON_2828</name>
</gene>
<dbReference type="FunFam" id="1.10.8.60:FF:000014">
    <property type="entry name" value="DNA-binding transcriptional regulator NtrC"/>
    <property type="match status" value="1"/>
</dbReference>
<dbReference type="Gene3D" id="3.40.50.2300">
    <property type="match status" value="1"/>
</dbReference>
<evidence type="ECO:0000313" key="11">
    <source>
        <dbReference type="Proteomes" id="UP000262583"/>
    </source>
</evidence>
<dbReference type="SUPFAM" id="SSF46689">
    <property type="entry name" value="Homeodomain-like"/>
    <property type="match status" value="1"/>
</dbReference>
<organism evidence="10 11">
    <name type="scientific">Sumerlaea chitinivorans</name>
    <dbReference type="NCBI Taxonomy" id="2250252"/>
    <lineage>
        <taxon>Bacteria</taxon>
        <taxon>Candidatus Sumerlaeota</taxon>
        <taxon>Candidatus Sumerlaeia</taxon>
        <taxon>Candidatus Sumerlaeales</taxon>
        <taxon>Candidatus Sumerlaeaceae</taxon>
        <taxon>Candidatus Sumerlaea</taxon>
    </lineage>
</organism>
<dbReference type="PROSITE" id="PS00688">
    <property type="entry name" value="SIGMA54_INTERACT_3"/>
    <property type="match status" value="1"/>
</dbReference>
<evidence type="ECO:0000256" key="6">
    <source>
        <dbReference type="ARBA" id="ARBA00023163"/>
    </source>
</evidence>
<dbReference type="SUPFAM" id="SSF52172">
    <property type="entry name" value="CheY-like"/>
    <property type="match status" value="1"/>
</dbReference>
<dbReference type="AlphaFoldDB" id="A0A2Z4Y8K4"/>
<keyword evidence="7" id="KW-0597">Phosphoprotein</keyword>
<evidence type="ECO:0000313" key="10">
    <source>
        <dbReference type="EMBL" id="AXA37570.1"/>
    </source>
</evidence>
<keyword evidence="3" id="KW-0805">Transcription regulation</keyword>
<dbReference type="Proteomes" id="UP000262583">
    <property type="component" value="Chromosome"/>
</dbReference>
<evidence type="ECO:0000256" key="3">
    <source>
        <dbReference type="ARBA" id="ARBA00023015"/>
    </source>
</evidence>
<dbReference type="InterPro" id="IPR025662">
    <property type="entry name" value="Sigma_54_int_dom_ATP-bd_1"/>
</dbReference>
<dbReference type="GO" id="GO:0005524">
    <property type="term" value="F:ATP binding"/>
    <property type="evidence" value="ECO:0007669"/>
    <property type="project" value="UniProtKB-KW"/>
</dbReference>
<evidence type="ECO:0000256" key="1">
    <source>
        <dbReference type="ARBA" id="ARBA00022741"/>
    </source>
</evidence>
<dbReference type="InterPro" id="IPR009057">
    <property type="entry name" value="Homeodomain-like_sf"/>
</dbReference>
<protein>
    <submittedName>
        <fullName evidence="10">Response regulator of zinc sigma-54-dependent two-component system</fullName>
    </submittedName>
</protein>
<keyword evidence="5" id="KW-0010">Activator</keyword>
<evidence type="ECO:0000256" key="4">
    <source>
        <dbReference type="ARBA" id="ARBA00023125"/>
    </source>
</evidence>
<evidence type="ECO:0000259" key="9">
    <source>
        <dbReference type="PROSITE" id="PS50110"/>
    </source>
</evidence>
<dbReference type="GO" id="GO:0006355">
    <property type="term" value="P:regulation of DNA-templated transcription"/>
    <property type="evidence" value="ECO:0007669"/>
    <property type="project" value="InterPro"/>
</dbReference>
<dbReference type="InterPro" id="IPR011006">
    <property type="entry name" value="CheY-like_superfamily"/>
</dbReference>
<keyword evidence="1" id="KW-0547">Nucleotide-binding</keyword>
<dbReference type="PROSITE" id="PS50045">
    <property type="entry name" value="SIGMA54_INTERACT_4"/>
    <property type="match status" value="1"/>
</dbReference>